<evidence type="ECO:0000256" key="2">
    <source>
        <dbReference type="SAM" id="SignalP"/>
    </source>
</evidence>
<protein>
    <submittedName>
        <fullName evidence="3">Uncharacterized protein</fullName>
    </submittedName>
</protein>
<name>A0AAW2HI67_9NEOP</name>
<comment type="caution">
    <text evidence="3">The sequence shown here is derived from an EMBL/GenBank/DDBJ whole genome shotgun (WGS) entry which is preliminary data.</text>
</comment>
<feature type="compositionally biased region" description="Pro residues" evidence="1">
    <location>
        <begin position="72"/>
        <end position="86"/>
    </location>
</feature>
<feature type="signal peptide" evidence="2">
    <location>
        <begin position="1"/>
        <end position="17"/>
    </location>
</feature>
<accession>A0AAW2HI67</accession>
<proteinExistence type="predicted"/>
<evidence type="ECO:0000256" key="1">
    <source>
        <dbReference type="SAM" id="MobiDB-lite"/>
    </source>
</evidence>
<sequence length="127" mass="13732">MLLLLTSVVTLAACCLSAPFSRTFIFYYDIADINAQPTSTYSAAETGLATVGAAEDLFPDFEPPLTESGTYAPPPPPPPVQQPAPVPGPAVYPPVFGQLPTFFPYGIHGFSYFSYVAPGFQFFFMFM</sequence>
<evidence type="ECO:0000313" key="3">
    <source>
        <dbReference type="EMBL" id="KAL0269536.1"/>
    </source>
</evidence>
<feature type="chain" id="PRO_5043788984" evidence="2">
    <location>
        <begin position="18"/>
        <end position="127"/>
    </location>
</feature>
<reference evidence="3" key="1">
    <citation type="journal article" date="2024" name="Gigascience">
        <title>Chromosome-level genome of the poultry shaft louse Menopon gallinae provides insight into the host-switching and adaptive evolution of parasitic lice.</title>
        <authorList>
            <person name="Xu Y."/>
            <person name="Ma L."/>
            <person name="Liu S."/>
            <person name="Liang Y."/>
            <person name="Liu Q."/>
            <person name="He Z."/>
            <person name="Tian L."/>
            <person name="Duan Y."/>
            <person name="Cai W."/>
            <person name="Li H."/>
            <person name="Song F."/>
        </authorList>
    </citation>
    <scope>NUCLEOTIDE SEQUENCE</scope>
    <source>
        <strain evidence="3">Cailab_2023a</strain>
    </source>
</reference>
<feature type="region of interest" description="Disordered" evidence="1">
    <location>
        <begin position="59"/>
        <end position="86"/>
    </location>
</feature>
<keyword evidence="2" id="KW-0732">Signal</keyword>
<dbReference type="EMBL" id="JARGDH010000004">
    <property type="protein sequence ID" value="KAL0269536.1"/>
    <property type="molecule type" value="Genomic_DNA"/>
</dbReference>
<dbReference type="AlphaFoldDB" id="A0AAW2HI67"/>
<organism evidence="3">
    <name type="scientific">Menopon gallinae</name>
    <name type="common">poultry shaft louse</name>
    <dbReference type="NCBI Taxonomy" id="328185"/>
    <lineage>
        <taxon>Eukaryota</taxon>
        <taxon>Metazoa</taxon>
        <taxon>Ecdysozoa</taxon>
        <taxon>Arthropoda</taxon>
        <taxon>Hexapoda</taxon>
        <taxon>Insecta</taxon>
        <taxon>Pterygota</taxon>
        <taxon>Neoptera</taxon>
        <taxon>Paraneoptera</taxon>
        <taxon>Psocodea</taxon>
        <taxon>Troctomorpha</taxon>
        <taxon>Phthiraptera</taxon>
        <taxon>Amblycera</taxon>
        <taxon>Menoponidae</taxon>
        <taxon>Menopon</taxon>
    </lineage>
</organism>
<gene>
    <name evidence="3" type="ORF">PYX00_007239</name>
</gene>